<dbReference type="InterPro" id="IPR051458">
    <property type="entry name" value="Cyt/Met_Dipeptidase"/>
</dbReference>
<accession>A0A7D9IDS4</accession>
<keyword evidence="2" id="KW-0479">Metal-binding</keyword>
<dbReference type="GO" id="GO:0006508">
    <property type="term" value="P:proteolysis"/>
    <property type="evidence" value="ECO:0007669"/>
    <property type="project" value="UniProtKB-KW"/>
</dbReference>
<dbReference type="Pfam" id="PF01546">
    <property type="entry name" value="Peptidase_M20"/>
    <property type="match status" value="1"/>
</dbReference>
<dbReference type="GO" id="GO:0016805">
    <property type="term" value="F:dipeptidase activity"/>
    <property type="evidence" value="ECO:0007669"/>
    <property type="project" value="TreeGrafter"/>
</dbReference>
<dbReference type="Proteomes" id="UP001152795">
    <property type="component" value="Unassembled WGS sequence"/>
</dbReference>
<dbReference type="Gene3D" id="3.40.630.10">
    <property type="entry name" value="Zn peptidases"/>
    <property type="match status" value="1"/>
</dbReference>
<dbReference type="PROSITE" id="PS00759">
    <property type="entry name" value="ARGE_DAPE_CPG2_2"/>
    <property type="match status" value="1"/>
</dbReference>
<evidence type="ECO:0000313" key="5">
    <source>
        <dbReference type="Proteomes" id="UP001152795"/>
    </source>
</evidence>
<evidence type="ECO:0000256" key="3">
    <source>
        <dbReference type="ARBA" id="ARBA00022801"/>
    </source>
</evidence>
<evidence type="ECO:0000256" key="2">
    <source>
        <dbReference type="ARBA" id="ARBA00022723"/>
    </source>
</evidence>
<sequence>MSGISLTDVNNYIDQHMEDFKQGLKDAVVIQSVSSKKEDRGFVIEMVDSVALRMEKDLGMTVTKKDLGDDPLYPGEGIKLPPVILASLGNDPTKKTLCVYGHLDVQPAELSDGWDYPPFDMTIVADAMYGRGTTDDKGPALGWLNTIEAFQKTGTTIPLNLKFVFEGMEESGSTGLDDLIESEKDGFFKSVDYITISDNYWLGTSKPCLTYGLRGVIYFHVTVNCADKDLHSGSHGGPV</sequence>
<dbReference type="GO" id="GO:0005829">
    <property type="term" value="C:cytosol"/>
    <property type="evidence" value="ECO:0007669"/>
    <property type="project" value="TreeGrafter"/>
</dbReference>
<evidence type="ECO:0000256" key="1">
    <source>
        <dbReference type="ARBA" id="ARBA00022670"/>
    </source>
</evidence>
<dbReference type="PANTHER" id="PTHR43270:SF4">
    <property type="entry name" value="CARNOSINE DIPEPTIDASE 2, ISOFORM A"/>
    <property type="match status" value="1"/>
</dbReference>
<dbReference type="OrthoDB" id="7832001at2759"/>
<gene>
    <name evidence="4" type="ORF">PACLA_8A047252</name>
</gene>
<name>A0A7D9IDS4_PARCT</name>
<keyword evidence="3" id="KW-0378">Hydrolase</keyword>
<comment type="caution">
    <text evidence="4">The sequence shown here is derived from an EMBL/GenBank/DDBJ whole genome shotgun (WGS) entry which is preliminary data.</text>
</comment>
<dbReference type="GO" id="GO:0046872">
    <property type="term" value="F:metal ion binding"/>
    <property type="evidence" value="ECO:0007669"/>
    <property type="project" value="UniProtKB-KW"/>
</dbReference>
<dbReference type="AlphaFoldDB" id="A0A7D9IDS4"/>
<dbReference type="InterPro" id="IPR002933">
    <property type="entry name" value="Peptidase_M20"/>
</dbReference>
<dbReference type="InterPro" id="IPR001261">
    <property type="entry name" value="ArgE/DapE_CS"/>
</dbReference>
<organism evidence="4 5">
    <name type="scientific">Paramuricea clavata</name>
    <name type="common">Red gorgonian</name>
    <name type="synonym">Violescent sea-whip</name>
    <dbReference type="NCBI Taxonomy" id="317549"/>
    <lineage>
        <taxon>Eukaryota</taxon>
        <taxon>Metazoa</taxon>
        <taxon>Cnidaria</taxon>
        <taxon>Anthozoa</taxon>
        <taxon>Octocorallia</taxon>
        <taxon>Malacalcyonacea</taxon>
        <taxon>Plexauridae</taxon>
        <taxon>Paramuricea</taxon>
    </lineage>
</organism>
<proteinExistence type="predicted"/>
<reference evidence="4" key="1">
    <citation type="submission" date="2020-04" db="EMBL/GenBank/DDBJ databases">
        <authorList>
            <person name="Alioto T."/>
            <person name="Alioto T."/>
            <person name="Gomez Garrido J."/>
        </authorList>
    </citation>
    <scope>NUCLEOTIDE SEQUENCE</scope>
    <source>
        <strain evidence="4">A484AB</strain>
    </source>
</reference>
<dbReference type="PANTHER" id="PTHR43270">
    <property type="entry name" value="BETA-ALA-HIS DIPEPTIDASE"/>
    <property type="match status" value="1"/>
</dbReference>
<keyword evidence="5" id="KW-1185">Reference proteome</keyword>
<dbReference type="EMBL" id="CACRXK020004923">
    <property type="protein sequence ID" value="CAB4004499.1"/>
    <property type="molecule type" value="Genomic_DNA"/>
</dbReference>
<dbReference type="SUPFAM" id="SSF53187">
    <property type="entry name" value="Zn-dependent exopeptidases"/>
    <property type="match status" value="1"/>
</dbReference>
<keyword evidence="1" id="KW-0645">Protease</keyword>
<dbReference type="Gene3D" id="3.30.70.360">
    <property type="match status" value="1"/>
</dbReference>
<evidence type="ECO:0000313" key="4">
    <source>
        <dbReference type="EMBL" id="CAB4004499.1"/>
    </source>
</evidence>
<protein>
    <submittedName>
        <fullName evidence="4">Cytosolic non-specific dipeptidase</fullName>
    </submittedName>
</protein>